<dbReference type="PANTHER" id="PTHR48079">
    <property type="entry name" value="PROTEIN YEEZ"/>
    <property type="match status" value="1"/>
</dbReference>
<accession>A0A378U4M5</accession>
<evidence type="ECO:0000259" key="1">
    <source>
        <dbReference type="Pfam" id="PF13460"/>
    </source>
</evidence>
<organism evidence="2 3">
    <name type="scientific">Myroides odoratus</name>
    <name type="common">Flavobacterium odoratum</name>
    <dbReference type="NCBI Taxonomy" id="256"/>
    <lineage>
        <taxon>Bacteria</taxon>
        <taxon>Pseudomonadati</taxon>
        <taxon>Bacteroidota</taxon>
        <taxon>Flavobacteriia</taxon>
        <taxon>Flavobacteriales</taxon>
        <taxon>Flavobacteriaceae</taxon>
        <taxon>Myroides</taxon>
    </lineage>
</organism>
<dbReference type="EMBL" id="UGQL01000002">
    <property type="protein sequence ID" value="STZ69410.1"/>
    <property type="molecule type" value="Genomic_DNA"/>
</dbReference>
<dbReference type="InterPro" id="IPR016040">
    <property type="entry name" value="NAD(P)-bd_dom"/>
</dbReference>
<evidence type="ECO:0000313" key="2">
    <source>
        <dbReference type="EMBL" id="STZ69410.1"/>
    </source>
</evidence>
<dbReference type="InterPro" id="IPR036291">
    <property type="entry name" value="NAD(P)-bd_dom_sf"/>
</dbReference>
<sequence length="264" mass="29860">MKTIGILGCGWLGLHLNQYLQDKQYTIKGSTTSEAKIPELQAANIDPYLVNLQEPDEEQIQLFLKDVDVLVITIPPIRGEESDLYARSFERLISYLKQQGVQQVMMMSSVSVYSPQEHEVTEESVDYSNDPTSKQILAAEELLLNTTEITTCILRLGGLFGPDRKPVRYIVNRGVLDNPDLPVNMIHIRDIVAFTAALLAQGLTTNAIYNLVSPHYKNRLDYYTQEAEELDLTLPPLGENDWKTYRKITGDKIVQQTGIPYQTL</sequence>
<dbReference type="AlphaFoldDB" id="A0A378U4M5"/>
<dbReference type="RefSeq" id="WP_115092156.1">
    <property type="nucleotide sequence ID" value="NZ_CP068107.1"/>
</dbReference>
<gene>
    <name evidence="2" type="primary">yeeZ</name>
    <name evidence="2" type="ORF">NCTC11179_02916</name>
</gene>
<dbReference type="SUPFAM" id="SSF51735">
    <property type="entry name" value="NAD(P)-binding Rossmann-fold domains"/>
    <property type="match status" value="1"/>
</dbReference>
<dbReference type="Gene3D" id="3.40.50.720">
    <property type="entry name" value="NAD(P)-binding Rossmann-like Domain"/>
    <property type="match status" value="1"/>
</dbReference>
<dbReference type="Pfam" id="PF13460">
    <property type="entry name" value="NAD_binding_10"/>
    <property type="match status" value="1"/>
</dbReference>
<evidence type="ECO:0000313" key="3">
    <source>
        <dbReference type="Proteomes" id="UP000255024"/>
    </source>
</evidence>
<protein>
    <submittedName>
        <fullName evidence="2">NAD dependent epimerase/dehydratase family</fullName>
    </submittedName>
</protein>
<proteinExistence type="predicted"/>
<dbReference type="PANTHER" id="PTHR48079:SF6">
    <property type="entry name" value="NAD(P)-BINDING DOMAIN-CONTAINING PROTEIN-RELATED"/>
    <property type="match status" value="1"/>
</dbReference>
<feature type="domain" description="NAD(P)-binding" evidence="1">
    <location>
        <begin position="10"/>
        <end position="200"/>
    </location>
</feature>
<dbReference type="GO" id="GO:0004029">
    <property type="term" value="F:aldehyde dehydrogenase (NAD+) activity"/>
    <property type="evidence" value="ECO:0007669"/>
    <property type="project" value="TreeGrafter"/>
</dbReference>
<reference evidence="2 3" key="1">
    <citation type="submission" date="2018-06" db="EMBL/GenBank/DDBJ databases">
        <authorList>
            <consortium name="Pathogen Informatics"/>
            <person name="Doyle S."/>
        </authorList>
    </citation>
    <scope>NUCLEOTIDE SEQUENCE [LARGE SCALE GENOMIC DNA]</scope>
    <source>
        <strain evidence="2 3">NCTC11179</strain>
    </source>
</reference>
<dbReference type="GO" id="GO:0005737">
    <property type="term" value="C:cytoplasm"/>
    <property type="evidence" value="ECO:0007669"/>
    <property type="project" value="TreeGrafter"/>
</dbReference>
<keyword evidence="3" id="KW-1185">Reference proteome</keyword>
<dbReference type="InterPro" id="IPR051783">
    <property type="entry name" value="NAD(P)-dependent_oxidoreduct"/>
</dbReference>
<name>A0A378U4M5_MYROD</name>
<dbReference type="Proteomes" id="UP000255024">
    <property type="component" value="Unassembled WGS sequence"/>
</dbReference>